<protein>
    <recommendedName>
        <fullName evidence="3">Reverse transcriptase domain-containing protein</fullName>
    </recommendedName>
</protein>
<name>A0ABN9TB52_9DINO</name>
<organism evidence="1 2">
    <name type="scientific">Prorocentrum cordatum</name>
    <dbReference type="NCBI Taxonomy" id="2364126"/>
    <lineage>
        <taxon>Eukaryota</taxon>
        <taxon>Sar</taxon>
        <taxon>Alveolata</taxon>
        <taxon>Dinophyceae</taxon>
        <taxon>Prorocentrales</taxon>
        <taxon>Prorocentraceae</taxon>
        <taxon>Prorocentrum</taxon>
    </lineage>
</organism>
<evidence type="ECO:0000313" key="1">
    <source>
        <dbReference type="EMBL" id="CAK0842798.1"/>
    </source>
</evidence>
<dbReference type="EMBL" id="CAUYUJ010014534">
    <property type="protein sequence ID" value="CAK0842798.1"/>
    <property type="molecule type" value="Genomic_DNA"/>
</dbReference>
<proteinExistence type="predicted"/>
<keyword evidence="2" id="KW-1185">Reference proteome</keyword>
<sequence>MRSAKLAALARAGFGLDAPVVLELPSDAEVEGNMLPVARILACQGAEEVEALMSRSWLPGDDGGWQVYNSGVQLEARARAVVARWAADAIRVSDAAAGRLREGIKVPDDEGHKVLTDQVDMVEALRNHWAPIFQVKPKVPDWQVLAGKYIAEHAPQLEVADLLPPDRQGRNFLDNICLLDATARAAGLQESGKPIMALFDFGDAFPSLRTEWMLLMLIRSGFVGGVRYVLEALYWLPTAYVELAGAMALGRHDFLALGAWAPGLRIRSLLATGCAAAMRSALSTVSNWKELHAWLQAQVLDHGSLWVIGSGTLSPPYWQTRPIVQFLASAQEDFANDRVLARPAAAARKALVRAYRDAAERGVRVRAQKTLYSSLHASLHPDLLHLLIQRRLKAWGLEVEGGAQAEFRMLQGPALSGSGRAGFGGPPAASGGGFASLMG</sequence>
<evidence type="ECO:0008006" key="3">
    <source>
        <dbReference type="Google" id="ProtNLM"/>
    </source>
</evidence>
<reference evidence="1" key="1">
    <citation type="submission" date="2023-10" db="EMBL/GenBank/DDBJ databases">
        <authorList>
            <person name="Chen Y."/>
            <person name="Shah S."/>
            <person name="Dougan E. K."/>
            <person name="Thang M."/>
            <person name="Chan C."/>
        </authorList>
    </citation>
    <scope>NUCLEOTIDE SEQUENCE [LARGE SCALE GENOMIC DNA]</scope>
</reference>
<evidence type="ECO:0000313" key="2">
    <source>
        <dbReference type="Proteomes" id="UP001189429"/>
    </source>
</evidence>
<accession>A0ABN9TB52</accession>
<dbReference type="Proteomes" id="UP001189429">
    <property type="component" value="Unassembled WGS sequence"/>
</dbReference>
<gene>
    <name evidence="1" type="ORF">PCOR1329_LOCUS37406</name>
</gene>
<comment type="caution">
    <text evidence="1">The sequence shown here is derived from an EMBL/GenBank/DDBJ whole genome shotgun (WGS) entry which is preliminary data.</text>
</comment>